<feature type="region of interest" description="Disordered" evidence="1">
    <location>
        <begin position="159"/>
        <end position="182"/>
    </location>
</feature>
<dbReference type="PANTHER" id="PTHR18806">
    <property type="entry name" value="RBM25 PROTEIN"/>
    <property type="match status" value="1"/>
</dbReference>
<dbReference type="EMBL" id="GDKF01004537">
    <property type="protein sequence ID" value="JAT74085.1"/>
    <property type="molecule type" value="Transcribed_RNA"/>
</dbReference>
<dbReference type="InterPro" id="IPR003613">
    <property type="entry name" value="Ubox_domain"/>
</dbReference>
<dbReference type="InterPro" id="IPR052768">
    <property type="entry name" value="RBM25"/>
</dbReference>
<dbReference type="PANTHER" id="PTHR18806:SF4">
    <property type="entry name" value="RNA-BINDING PROTEIN 25"/>
    <property type="match status" value="1"/>
</dbReference>
<protein>
    <recommendedName>
        <fullName evidence="5">U-box domain-containing protein</fullName>
    </recommendedName>
</protein>
<dbReference type="InterPro" id="IPR013083">
    <property type="entry name" value="Znf_RING/FYVE/PHD"/>
</dbReference>
<evidence type="ECO:0000259" key="2">
    <source>
        <dbReference type="PROSITE" id="PS51025"/>
    </source>
</evidence>
<proteinExistence type="predicted"/>
<dbReference type="InterPro" id="IPR045210">
    <property type="entry name" value="RING-Ubox_PUB"/>
</dbReference>
<dbReference type="SUPFAM" id="SSF57850">
    <property type="entry name" value="RING/U-box"/>
    <property type="match status" value="1"/>
</dbReference>
<dbReference type="PROSITE" id="PS51698">
    <property type="entry name" value="U_BOX"/>
    <property type="match status" value="1"/>
</dbReference>
<dbReference type="PROSITE" id="PS51025">
    <property type="entry name" value="PWI"/>
    <property type="match status" value="1"/>
</dbReference>
<dbReference type="Gene3D" id="3.30.40.10">
    <property type="entry name" value="Zinc/RING finger domain, C3HC4 (zinc finger)"/>
    <property type="match status" value="1"/>
</dbReference>
<dbReference type="GO" id="GO:0016567">
    <property type="term" value="P:protein ubiquitination"/>
    <property type="evidence" value="ECO:0007669"/>
    <property type="project" value="UniProtKB-UniPathway"/>
</dbReference>
<feature type="compositionally biased region" description="Low complexity" evidence="1">
    <location>
        <begin position="297"/>
        <end position="337"/>
    </location>
</feature>
<evidence type="ECO:0000313" key="4">
    <source>
        <dbReference type="EMBL" id="JAT74085.1"/>
    </source>
</evidence>
<dbReference type="UniPathway" id="UPA00143"/>
<accession>A0A1D2A535</accession>
<feature type="compositionally biased region" description="Basic and acidic residues" evidence="1">
    <location>
        <begin position="204"/>
        <end position="215"/>
    </location>
</feature>
<dbReference type="InterPro" id="IPR002483">
    <property type="entry name" value="PWI_dom"/>
</dbReference>
<dbReference type="AlphaFoldDB" id="A0A1D2A535"/>
<dbReference type="CDD" id="cd16664">
    <property type="entry name" value="RING-Ubox_PUB"/>
    <property type="match status" value="1"/>
</dbReference>
<reference evidence="4" key="1">
    <citation type="submission" date="2015-08" db="EMBL/GenBank/DDBJ databases">
        <authorList>
            <person name="Babu N.S."/>
            <person name="Beckwith C.J."/>
            <person name="Beseler K.G."/>
            <person name="Brison A."/>
            <person name="Carone J.V."/>
            <person name="Caskin T.P."/>
            <person name="Diamond M."/>
            <person name="Durham M.E."/>
            <person name="Foxe J.M."/>
            <person name="Go M."/>
            <person name="Henderson B.A."/>
            <person name="Jones I.B."/>
            <person name="McGettigan J.A."/>
            <person name="Micheletti S.J."/>
            <person name="Nasrallah M.E."/>
            <person name="Ortiz D."/>
            <person name="Piller C.R."/>
            <person name="Privatt S.R."/>
            <person name="Schneider S.L."/>
            <person name="Sharp S."/>
            <person name="Smith T.C."/>
            <person name="Stanton J.D."/>
            <person name="Ullery H.E."/>
            <person name="Wilson R.J."/>
            <person name="Serrano M.G."/>
            <person name="Buck G."/>
            <person name="Lee V."/>
            <person name="Wang Y."/>
            <person name="Carvalho R."/>
            <person name="Voegtly L."/>
            <person name="Shi R."/>
            <person name="Duckworth R."/>
            <person name="Johnson A."/>
            <person name="Loviza R."/>
            <person name="Walstead R."/>
            <person name="Shah Z."/>
            <person name="Kiflezghi M."/>
            <person name="Wade K."/>
            <person name="Ball S.L."/>
            <person name="Bradley K.W."/>
            <person name="Asai D.J."/>
            <person name="Bowman C.A."/>
            <person name="Russell D.A."/>
            <person name="Pope W.H."/>
            <person name="Jacobs-Sera D."/>
            <person name="Hendrix R.W."/>
            <person name="Hatfull G.F."/>
        </authorList>
    </citation>
    <scope>NUCLEOTIDE SEQUENCE</scope>
</reference>
<evidence type="ECO:0000259" key="3">
    <source>
        <dbReference type="PROSITE" id="PS51698"/>
    </source>
</evidence>
<feature type="compositionally biased region" description="Basic and acidic residues" evidence="1">
    <location>
        <begin position="167"/>
        <end position="182"/>
    </location>
</feature>
<evidence type="ECO:0000256" key="1">
    <source>
        <dbReference type="SAM" id="MobiDB-lite"/>
    </source>
</evidence>
<dbReference type="SMART" id="SM00311">
    <property type="entry name" value="PWI"/>
    <property type="match status" value="1"/>
</dbReference>
<gene>
    <name evidence="4" type="ORF">g.34321</name>
</gene>
<organism evidence="4">
    <name type="scientific">Auxenochlorella protothecoides</name>
    <name type="common">Green microalga</name>
    <name type="synonym">Chlorella protothecoides</name>
    <dbReference type="NCBI Taxonomy" id="3075"/>
    <lineage>
        <taxon>Eukaryota</taxon>
        <taxon>Viridiplantae</taxon>
        <taxon>Chlorophyta</taxon>
        <taxon>core chlorophytes</taxon>
        <taxon>Trebouxiophyceae</taxon>
        <taxon>Chlorellales</taxon>
        <taxon>Chlorellaceae</taxon>
        <taxon>Auxenochlorella</taxon>
    </lineage>
</organism>
<dbReference type="GO" id="GO:0004842">
    <property type="term" value="F:ubiquitin-protein transferase activity"/>
    <property type="evidence" value="ECO:0007669"/>
    <property type="project" value="InterPro"/>
</dbReference>
<dbReference type="Pfam" id="PF01480">
    <property type="entry name" value="PWI"/>
    <property type="match status" value="1"/>
</dbReference>
<sequence length="446" mass="48573">MPQGAQELYQELLRTANGDHALARAWMLQMGYPPLPPASVEQSLPSTAPAKIDMRAKVEASAPQHFFCPIAMHIMRDPVVLSTGQTYDHPSIERWLSEGHTKCPITGVELPTPVSMAPNLVLRQSIEEWAARRAPWLLDESGGLKPATVDRTDDFMEMAASTPPGTDLREEALRRQREEQERHMVAASTAAAAVSAAAAAAAEGTDREAEAERASADAAQSALDEQDAIYRAMMAAAGESLQPGMGAPGGERRALGTLRRKAQAAFVEEEEEAAPKRKLIPITYTEEELEAMRRAAEAAAQEEQAASGAPEQASKPEAAATLPSPAPAAAAPQPADPEQLKRQVMARVPKGQDAVFAWQVRWELLDAAPADVKQRIQAWVGKRIQMLMGEEEESFASFVMQQVARHQPALKVLEALQDVLDEDAPEFVTKLYQVIIYESLKLEHSL</sequence>
<evidence type="ECO:0008006" key="5">
    <source>
        <dbReference type="Google" id="ProtNLM"/>
    </source>
</evidence>
<dbReference type="Pfam" id="PF04564">
    <property type="entry name" value="U-box"/>
    <property type="match status" value="1"/>
</dbReference>
<feature type="region of interest" description="Disordered" evidence="1">
    <location>
        <begin position="198"/>
        <end position="222"/>
    </location>
</feature>
<name>A0A1D2A535_AUXPR</name>
<feature type="region of interest" description="Disordered" evidence="1">
    <location>
        <begin position="293"/>
        <end position="339"/>
    </location>
</feature>
<feature type="domain" description="PWI" evidence="2">
    <location>
        <begin position="353"/>
        <end position="446"/>
    </location>
</feature>
<dbReference type="SMART" id="SM00504">
    <property type="entry name" value="Ubox"/>
    <property type="match status" value="1"/>
</dbReference>
<dbReference type="Gene3D" id="1.20.1390.10">
    <property type="entry name" value="PWI domain"/>
    <property type="match status" value="1"/>
</dbReference>
<feature type="domain" description="U-box" evidence="3">
    <location>
        <begin position="61"/>
        <end position="136"/>
    </location>
</feature>